<dbReference type="SUPFAM" id="SSF52540">
    <property type="entry name" value="P-loop containing nucleoside triphosphate hydrolases"/>
    <property type="match status" value="1"/>
</dbReference>
<reference evidence="1" key="1">
    <citation type="submission" date="2019-08" db="EMBL/GenBank/DDBJ databases">
        <authorList>
            <person name="Kucharzyk K."/>
            <person name="Murdoch R.W."/>
            <person name="Higgins S."/>
            <person name="Loffler F."/>
        </authorList>
    </citation>
    <scope>NUCLEOTIDE SEQUENCE</scope>
</reference>
<gene>
    <name evidence="1" type="ORF">SDC9_148867</name>
</gene>
<dbReference type="EMBL" id="VSSQ01047651">
    <property type="protein sequence ID" value="MPN01657.1"/>
    <property type="molecule type" value="Genomic_DNA"/>
</dbReference>
<dbReference type="Gene3D" id="3.40.50.300">
    <property type="entry name" value="P-loop containing nucleotide triphosphate hydrolases"/>
    <property type="match status" value="1"/>
</dbReference>
<dbReference type="PANTHER" id="PTHR43534:SF1">
    <property type="entry name" value="4FE-4S CLUSTER CONTAINING PARA FAMILY ATPASE PROTEIN"/>
    <property type="match status" value="1"/>
</dbReference>
<dbReference type="AlphaFoldDB" id="A0A645EIS7"/>
<organism evidence="1">
    <name type="scientific">bioreactor metagenome</name>
    <dbReference type="NCBI Taxonomy" id="1076179"/>
    <lineage>
        <taxon>unclassified sequences</taxon>
        <taxon>metagenomes</taxon>
        <taxon>ecological metagenomes</taxon>
    </lineage>
</organism>
<protein>
    <recommendedName>
        <fullName evidence="2">CobQ/CobB/MinD/ParA nucleotide binding domain-containing protein</fullName>
    </recommendedName>
</protein>
<accession>A0A645EIS7</accession>
<proteinExistence type="predicted"/>
<dbReference type="PANTHER" id="PTHR43534">
    <property type="entry name" value="MIND SUPERFAMILY P-LOOP ATPASE CONTAINING AN INSERTED FERREDOXIN DOMAIN"/>
    <property type="match status" value="1"/>
</dbReference>
<dbReference type="InterPro" id="IPR027417">
    <property type="entry name" value="P-loop_NTPase"/>
</dbReference>
<sequence>MQKKHAGHWFVSDTRLGCLVHAELGLSIENSGKLVSKVRQEAKKIALEQQLSLVITDGPPGIGCPAIATLTGANLVLIVVEPSSSCIHDLKRLVELASSFNLSMSVCINKSTLHPETTRKLIEWCNRYVIPIVGLIPYSPVFPYAIQAGKTVLEIPGNTDVIEPLKKIWRSVVNLLEI</sequence>
<name>A0A645EIS7_9ZZZZ</name>
<comment type="caution">
    <text evidence="1">The sequence shown here is derived from an EMBL/GenBank/DDBJ whole genome shotgun (WGS) entry which is preliminary data.</text>
</comment>
<evidence type="ECO:0000313" key="1">
    <source>
        <dbReference type="EMBL" id="MPN01657.1"/>
    </source>
</evidence>
<evidence type="ECO:0008006" key="2">
    <source>
        <dbReference type="Google" id="ProtNLM"/>
    </source>
</evidence>